<keyword evidence="2" id="KW-1185">Reference proteome</keyword>
<dbReference type="EMBL" id="BAAAHP010000018">
    <property type="protein sequence ID" value="GAA0923424.1"/>
    <property type="molecule type" value="Genomic_DNA"/>
</dbReference>
<accession>A0ABP3ZK74</accession>
<comment type="caution">
    <text evidence="1">The sequence shown here is derived from an EMBL/GenBank/DDBJ whole genome shotgun (WGS) entry which is preliminary data.</text>
</comment>
<protein>
    <submittedName>
        <fullName evidence="1">Uncharacterized protein</fullName>
    </submittedName>
</protein>
<gene>
    <name evidence="1" type="ORF">GCM10009559_07570</name>
</gene>
<organism evidence="1 2">
    <name type="scientific">Pseudonocardia zijingensis</name>
    <dbReference type="NCBI Taxonomy" id="153376"/>
    <lineage>
        <taxon>Bacteria</taxon>
        <taxon>Bacillati</taxon>
        <taxon>Actinomycetota</taxon>
        <taxon>Actinomycetes</taxon>
        <taxon>Pseudonocardiales</taxon>
        <taxon>Pseudonocardiaceae</taxon>
        <taxon>Pseudonocardia</taxon>
    </lineage>
</organism>
<dbReference type="Proteomes" id="UP001499967">
    <property type="component" value="Unassembled WGS sequence"/>
</dbReference>
<proteinExistence type="predicted"/>
<dbReference type="RefSeq" id="WP_343938907.1">
    <property type="nucleotide sequence ID" value="NZ_BAAAHP010000018.1"/>
</dbReference>
<name>A0ABP3ZK74_9PSEU</name>
<reference evidence="2" key="1">
    <citation type="journal article" date="2019" name="Int. J. Syst. Evol. Microbiol.">
        <title>The Global Catalogue of Microorganisms (GCM) 10K type strain sequencing project: providing services to taxonomists for standard genome sequencing and annotation.</title>
        <authorList>
            <consortium name="The Broad Institute Genomics Platform"/>
            <consortium name="The Broad Institute Genome Sequencing Center for Infectious Disease"/>
            <person name="Wu L."/>
            <person name="Ma J."/>
        </authorList>
    </citation>
    <scope>NUCLEOTIDE SEQUENCE [LARGE SCALE GENOMIC DNA]</scope>
    <source>
        <strain evidence="2">JCM 11117</strain>
    </source>
</reference>
<evidence type="ECO:0000313" key="1">
    <source>
        <dbReference type="EMBL" id="GAA0923424.1"/>
    </source>
</evidence>
<sequence>MEQAGAVSVFRLEPELIDTVVRGEADRRADDALADAVATVLPWHAELPPEMAGHLKRLIRYFGGDDGLLRWLDEHPGRPRVVARSYHLVGLLDGISGSRAVITALGELRERNPYPPGLERYLPPDTDSGSLASLAQHIESLLGEGRDGDAVALSRATIEMLTALAQRAAELDPELRELGEHVEQVRREIEEAASDPG</sequence>
<evidence type="ECO:0000313" key="2">
    <source>
        <dbReference type="Proteomes" id="UP001499967"/>
    </source>
</evidence>